<evidence type="ECO:0000313" key="1">
    <source>
        <dbReference type="EMBL" id="SEW33551.1"/>
    </source>
</evidence>
<dbReference type="Proteomes" id="UP000199437">
    <property type="component" value="Unassembled WGS sequence"/>
</dbReference>
<gene>
    <name evidence="1" type="ORF">SAMN05216290_3023</name>
</gene>
<proteinExistence type="predicted"/>
<dbReference type="RefSeq" id="WP_090259397.1">
    <property type="nucleotide sequence ID" value="NZ_FOIR01000002.1"/>
</dbReference>
<dbReference type="GeneID" id="99987704"/>
<dbReference type="STRING" id="1267423.SAMN05216290_3023"/>
<dbReference type="EMBL" id="FOIR01000002">
    <property type="protein sequence ID" value="SEW33551.1"/>
    <property type="molecule type" value="Genomic_DNA"/>
</dbReference>
<organism evidence="1 2">
    <name type="scientific">Roseivirga pacifica</name>
    <dbReference type="NCBI Taxonomy" id="1267423"/>
    <lineage>
        <taxon>Bacteria</taxon>
        <taxon>Pseudomonadati</taxon>
        <taxon>Bacteroidota</taxon>
        <taxon>Cytophagia</taxon>
        <taxon>Cytophagales</taxon>
        <taxon>Roseivirgaceae</taxon>
        <taxon>Roseivirga</taxon>
    </lineage>
</organism>
<name>A0A1I0R049_9BACT</name>
<accession>A0A1I0R049</accession>
<protein>
    <submittedName>
        <fullName evidence="1">Uncharacterized protein</fullName>
    </submittedName>
</protein>
<dbReference type="AlphaFoldDB" id="A0A1I0R049"/>
<keyword evidence="2" id="KW-1185">Reference proteome</keyword>
<reference evidence="2" key="1">
    <citation type="submission" date="2016-10" db="EMBL/GenBank/DDBJ databases">
        <authorList>
            <person name="Varghese N."/>
            <person name="Submissions S."/>
        </authorList>
    </citation>
    <scope>NUCLEOTIDE SEQUENCE [LARGE SCALE GENOMIC DNA]</scope>
    <source>
        <strain evidence="2">CGMCC 1.12402</strain>
    </source>
</reference>
<evidence type="ECO:0000313" key="2">
    <source>
        <dbReference type="Proteomes" id="UP000199437"/>
    </source>
</evidence>
<sequence length="189" mass="21436">MQLLNSVNSLLASFQSSVIRASANAVVVYWQLLTKGFITETSTGQHFKLISELSLTGDWSNLIIYQGNDKPTDRQMLDLLSEDELLLTNFQVVTKSLKQKLKGIHTFPLVFSSSLSVLTIAATWNMLADDYYNIIHWQTDEFSWQTLGALAHMVGAPLFSWKRYLLPKFITKIASYVLSGYRTVKGWFS</sequence>